<evidence type="ECO:0000256" key="3">
    <source>
        <dbReference type="ARBA" id="ARBA00022989"/>
    </source>
</evidence>
<evidence type="ECO:0000313" key="9">
    <source>
        <dbReference type="WBParaSite" id="HPBE_0001716501-mRNA-1"/>
    </source>
</evidence>
<accession>A0A183G660</accession>
<evidence type="ECO:0000259" key="6">
    <source>
        <dbReference type="Pfam" id="PF03151"/>
    </source>
</evidence>
<evidence type="ECO:0000256" key="4">
    <source>
        <dbReference type="ARBA" id="ARBA00023136"/>
    </source>
</evidence>
<feature type="transmembrane region" description="Helical" evidence="5">
    <location>
        <begin position="287"/>
        <end position="307"/>
    </location>
</feature>
<dbReference type="PANTHER" id="PTHR11132">
    <property type="entry name" value="SOLUTE CARRIER FAMILY 35"/>
    <property type="match status" value="1"/>
</dbReference>
<evidence type="ECO:0000256" key="5">
    <source>
        <dbReference type="SAM" id="Phobius"/>
    </source>
</evidence>
<evidence type="ECO:0000313" key="8">
    <source>
        <dbReference type="Proteomes" id="UP000050761"/>
    </source>
</evidence>
<reference evidence="9" key="2">
    <citation type="submission" date="2019-09" db="UniProtKB">
        <authorList>
            <consortium name="WormBaseParasite"/>
        </authorList>
    </citation>
    <scope>IDENTIFICATION</scope>
</reference>
<dbReference type="Proteomes" id="UP000050761">
    <property type="component" value="Unassembled WGS sequence"/>
</dbReference>
<keyword evidence="4 5" id="KW-0472">Membrane</keyword>
<keyword evidence="3 5" id="KW-1133">Transmembrane helix</keyword>
<dbReference type="GO" id="GO:0016020">
    <property type="term" value="C:membrane"/>
    <property type="evidence" value="ECO:0007669"/>
    <property type="project" value="UniProtKB-SubCell"/>
</dbReference>
<feature type="transmembrane region" description="Helical" evidence="5">
    <location>
        <begin position="175"/>
        <end position="197"/>
    </location>
</feature>
<keyword evidence="2 5" id="KW-0812">Transmembrane</keyword>
<sequence>MPGQRESGRPDVLLASRGIQSATALVQMVSAKRITRPAHLIFDDLAHATASLIFELRRSSELRRPSLTCVWPTRHVSDLRASAKLGTPEAFSHLRGMGPRFTLSPSCLFKARVVAVCLCWYVISSASSITNKVLLQTYPYPMTLALSNLMWVPIYCAPLLRIYEYKVVKLTSVQYNKYLTPISIGKALAVVSAYVSLWKVPVSYAHTVKASMPLFAVFLSRVLLKETQSYRVYVSLLPIVAGVIVASATELSFSLLGMFSALFSTFTYSLLNILVKKLLKESDIHPIRLLAMNSQLAAIMVFPFWLLNDAFTMTRSFGSADATSGAPDMWLLCLLAMTGVLSFLQSLCAFALIHQLTALSYAVCNATKRITVIGSSLFTLHNPVTGEELFGDSRSLVKVVCRPLAYCLAP</sequence>
<evidence type="ECO:0000313" key="7">
    <source>
        <dbReference type="EMBL" id="VDP08116.1"/>
    </source>
</evidence>
<feature type="transmembrane region" description="Helical" evidence="5">
    <location>
        <begin position="101"/>
        <end position="123"/>
    </location>
</feature>
<dbReference type="InterPro" id="IPR037185">
    <property type="entry name" value="EmrE-like"/>
</dbReference>
<keyword evidence="8" id="KW-1185">Reference proteome</keyword>
<feature type="transmembrane region" description="Helical" evidence="5">
    <location>
        <begin position="329"/>
        <end position="353"/>
    </location>
</feature>
<feature type="domain" description="Sugar phosphate transporter" evidence="6">
    <location>
        <begin position="112"/>
        <end position="397"/>
    </location>
</feature>
<comment type="subcellular location">
    <subcellularLocation>
        <location evidence="1">Membrane</location>
        <topology evidence="1">Multi-pass membrane protein</topology>
    </subcellularLocation>
</comment>
<evidence type="ECO:0000256" key="1">
    <source>
        <dbReference type="ARBA" id="ARBA00004141"/>
    </source>
</evidence>
<dbReference type="InterPro" id="IPR050186">
    <property type="entry name" value="TPT_transporter"/>
</dbReference>
<gene>
    <name evidence="7" type="ORF">HPBE_LOCUS17164</name>
</gene>
<dbReference type="InterPro" id="IPR004853">
    <property type="entry name" value="Sugar_P_trans_dom"/>
</dbReference>
<reference evidence="7 8" key="1">
    <citation type="submission" date="2018-11" db="EMBL/GenBank/DDBJ databases">
        <authorList>
            <consortium name="Pathogen Informatics"/>
        </authorList>
    </citation>
    <scope>NUCLEOTIDE SEQUENCE [LARGE SCALE GENOMIC DNA]</scope>
</reference>
<dbReference type="OrthoDB" id="6418713at2759"/>
<dbReference type="AlphaFoldDB" id="A0A183G660"/>
<dbReference type="Pfam" id="PF03151">
    <property type="entry name" value="TPT"/>
    <property type="match status" value="1"/>
</dbReference>
<name>A0A183G660_HELPZ</name>
<dbReference type="WBParaSite" id="HPBE_0001716501-mRNA-1">
    <property type="protein sequence ID" value="HPBE_0001716501-mRNA-1"/>
    <property type="gene ID" value="HPBE_0001716501"/>
</dbReference>
<feature type="transmembrane region" description="Helical" evidence="5">
    <location>
        <begin position="143"/>
        <end position="163"/>
    </location>
</feature>
<evidence type="ECO:0000256" key="2">
    <source>
        <dbReference type="ARBA" id="ARBA00022692"/>
    </source>
</evidence>
<dbReference type="SUPFAM" id="SSF103481">
    <property type="entry name" value="Multidrug resistance efflux transporter EmrE"/>
    <property type="match status" value="1"/>
</dbReference>
<feature type="transmembrane region" description="Helical" evidence="5">
    <location>
        <begin position="230"/>
        <end position="249"/>
    </location>
</feature>
<accession>A0A3P8ELX4</accession>
<organism evidence="8 9">
    <name type="scientific">Heligmosomoides polygyrus</name>
    <name type="common">Parasitic roundworm</name>
    <dbReference type="NCBI Taxonomy" id="6339"/>
    <lineage>
        <taxon>Eukaryota</taxon>
        <taxon>Metazoa</taxon>
        <taxon>Ecdysozoa</taxon>
        <taxon>Nematoda</taxon>
        <taxon>Chromadorea</taxon>
        <taxon>Rhabditida</taxon>
        <taxon>Rhabditina</taxon>
        <taxon>Rhabditomorpha</taxon>
        <taxon>Strongyloidea</taxon>
        <taxon>Heligmosomidae</taxon>
        <taxon>Heligmosomoides</taxon>
    </lineage>
</organism>
<feature type="transmembrane region" description="Helical" evidence="5">
    <location>
        <begin position="203"/>
        <end position="223"/>
    </location>
</feature>
<proteinExistence type="predicted"/>
<dbReference type="EMBL" id="UZAH01029833">
    <property type="protein sequence ID" value="VDP08116.1"/>
    <property type="molecule type" value="Genomic_DNA"/>
</dbReference>
<protein>
    <submittedName>
        <fullName evidence="9">TPT domain-containing protein</fullName>
    </submittedName>
</protein>
<feature type="transmembrane region" description="Helical" evidence="5">
    <location>
        <begin position="255"/>
        <end position="275"/>
    </location>
</feature>